<feature type="domain" description="TonB-dependent receptor plug" evidence="15">
    <location>
        <begin position="50"/>
        <end position="155"/>
    </location>
</feature>
<evidence type="ECO:0000256" key="6">
    <source>
        <dbReference type="ARBA" id="ARBA00023004"/>
    </source>
</evidence>
<proteinExistence type="inferred from homology"/>
<dbReference type="GO" id="GO:0009279">
    <property type="term" value="C:cell outer membrane"/>
    <property type="evidence" value="ECO:0007669"/>
    <property type="project" value="UniProtKB-SubCell"/>
</dbReference>
<evidence type="ECO:0000256" key="12">
    <source>
        <dbReference type="RuleBase" id="RU003357"/>
    </source>
</evidence>
<keyword evidence="7" id="KW-0406">Ion transport</keyword>
<dbReference type="Gene3D" id="2.40.170.20">
    <property type="entry name" value="TonB-dependent receptor, beta-barrel domain"/>
    <property type="match status" value="1"/>
</dbReference>
<dbReference type="RefSeq" id="WP_139938566.1">
    <property type="nucleotide sequence ID" value="NZ_JBHSYP010000022.1"/>
</dbReference>
<dbReference type="PANTHER" id="PTHR32552:SF81">
    <property type="entry name" value="TONB-DEPENDENT OUTER MEMBRANE RECEPTOR"/>
    <property type="match status" value="1"/>
</dbReference>
<keyword evidence="17" id="KW-1185">Reference proteome</keyword>
<dbReference type="OrthoDB" id="9760333at2"/>
<evidence type="ECO:0000256" key="10">
    <source>
        <dbReference type="ARBA" id="ARBA00023237"/>
    </source>
</evidence>
<gene>
    <name evidence="16" type="ORF">FIV46_03905</name>
</gene>
<dbReference type="Proteomes" id="UP000319148">
    <property type="component" value="Unassembled WGS sequence"/>
</dbReference>
<evidence type="ECO:0000259" key="15">
    <source>
        <dbReference type="Pfam" id="PF07715"/>
    </source>
</evidence>
<keyword evidence="3 11" id="KW-1134">Transmembrane beta strand</keyword>
<evidence type="ECO:0000313" key="16">
    <source>
        <dbReference type="EMBL" id="TPD63229.1"/>
    </source>
</evidence>
<dbReference type="InterPro" id="IPR039426">
    <property type="entry name" value="TonB-dep_rcpt-like"/>
</dbReference>
<keyword evidence="9 11" id="KW-0472">Membrane</keyword>
<feature type="chain" id="PRO_5021320837" evidence="13">
    <location>
        <begin position="29"/>
        <end position="855"/>
    </location>
</feature>
<evidence type="ECO:0000256" key="3">
    <source>
        <dbReference type="ARBA" id="ARBA00022452"/>
    </source>
</evidence>
<evidence type="ECO:0000313" key="17">
    <source>
        <dbReference type="Proteomes" id="UP000319148"/>
    </source>
</evidence>
<dbReference type="InterPro" id="IPR037066">
    <property type="entry name" value="Plug_dom_sf"/>
</dbReference>
<keyword evidence="10 11" id="KW-0998">Cell outer membrane</keyword>
<comment type="caution">
    <text evidence="16">The sequence shown here is derived from an EMBL/GenBank/DDBJ whole genome shotgun (WGS) entry which is preliminary data.</text>
</comment>
<dbReference type="InterPro" id="IPR000531">
    <property type="entry name" value="Beta-barrel_TonB"/>
</dbReference>
<evidence type="ECO:0000256" key="8">
    <source>
        <dbReference type="ARBA" id="ARBA00023077"/>
    </source>
</evidence>
<sequence>MPCKKHTALLLSTVSTLAAASVPTPVLAQEADDFVLEEVIVTARRRAESLSDVPGTVTALTQSTLEAAGVERAADFIALTPGVSMVDTSEVGDTQVNIRGINGARDAENSFAYIIDGVLYTNPAAFNREYTDLTQIEVLKGPQGAIYGRNAAAGAIIVTTAKPGNESVTKLTASAAGDSTYLIKGSTSGAIVEDELFYRLSADWRSTDGYYRNSYQDNAPIVDAFEGFNINGRLVYEGIENLSVDLKMRYGEVDASSLAFNSTFSLPVYAEVTGTESAYQDINTYTPVYQANIISDNDQEAFEVSTKFDYDFEDVTLTGWVLYSDIKNNLIADGTSAAFGFYAADPACIASVSELTGYPLPSPQFIGQTPNGVIFDPNGSFLGAFTPTTCDGIQEQLRNQKDLSAELRLSSNGDGPLSWMIGSYFLDIDRQVGVSMNRDSGEAPIRGLFQKDGPNETASLLYDQFDSRVFAVFGQLEYDVTDTVELSLALRYDNEKREVSSLVPTDATQSIIDLNFDGIYDDPLNPALSSLINSTGTIPDKERTFSQLEPKVSVTWDATDHLTLFASWGMGFKAGGFNNSGAAATLNLFNAGLITTVSGVNWAEQVGSALPVVQDDYDKETSSAFEAGFKADLLGGRLQLNGAGYYTKVTDMQFFEFYVGTFGLLRVVSNIDDVEIYGFELGGTYHLNNHLRFYAGLNMTDSEIKENSARTDTVGNKSPYTPDYTINLAVDFDYPISNDLELFGRADAIFVGPTWFHTVQEGMQATIFQPLFELGLGAGAGALGAAEYSTAQRDAYHTIDLRLGVRGEGWTLTGFVTNLTDENYMEEVIPAPEFGGSFVNPGTERRWGVEMSFEF</sequence>
<dbReference type="EMBL" id="VFIY01000004">
    <property type="protein sequence ID" value="TPD63229.1"/>
    <property type="molecule type" value="Genomic_DNA"/>
</dbReference>
<feature type="domain" description="TonB-dependent receptor-like beta-barrel" evidence="14">
    <location>
        <begin position="274"/>
        <end position="819"/>
    </location>
</feature>
<keyword evidence="8 12" id="KW-0798">TonB box</keyword>
<evidence type="ECO:0000256" key="5">
    <source>
        <dbReference type="ARBA" id="ARBA00022692"/>
    </source>
</evidence>
<evidence type="ECO:0000256" key="9">
    <source>
        <dbReference type="ARBA" id="ARBA00023136"/>
    </source>
</evidence>
<dbReference type="AlphaFoldDB" id="A0A501PRR7"/>
<dbReference type="Pfam" id="PF00593">
    <property type="entry name" value="TonB_dep_Rec_b-barrel"/>
    <property type="match status" value="1"/>
</dbReference>
<keyword evidence="2 11" id="KW-0813">Transport</keyword>
<dbReference type="Gene3D" id="2.170.130.10">
    <property type="entry name" value="TonB-dependent receptor, plug domain"/>
    <property type="match status" value="1"/>
</dbReference>
<keyword evidence="5 11" id="KW-0812">Transmembrane</keyword>
<name>A0A501PRR7_9PROT</name>
<dbReference type="PANTHER" id="PTHR32552">
    <property type="entry name" value="FERRICHROME IRON RECEPTOR-RELATED"/>
    <property type="match status" value="1"/>
</dbReference>
<evidence type="ECO:0000256" key="4">
    <source>
        <dbReference type="ARBA" id="ARBA00022496"/>
    </source>
</evidence>
<dbReference type="SUPFAM" id="SSF56935">
    <property type="entry name" value="Porins"/>
    <property type="match status" value="1"/>
</dbReference>
<dbReference type="Pfam" id="PF07715">
    <property type="entry name" value="Plug"/>
    <property type="match status" value="1"/>
</dbReference>
<keyword evidence="13" id="KW-0732">Signal</keyword>
<dbReference type="InterPro" id="IPR012910">
    <property type="entry name" value="Plug_dom"/>
</dbReference>
<protein>
    <submittedName>
        <fullName evidence="16">TonB-dependent receptor</fullName>
    </submittedName>
</protein>
<evidence type="ECO:0000256" key="11">
    <source>
        <dbReference type="PROSITE-ProRule" id="PRU01360"/>
    </source>
</evidence>
<evidence type="ECO:0000256" key="1">
    <source>
        <dbReference type="ARBA" id="ARBA00004571"/>
    </source>
</evidence>
<keyword evidence="6" id="KW-0408">Iron</keyword>
<dbReference type="PROSITE" id="PS52016">
    <property type="entry name" value="TONB_DEPENDENT_REC_3"/>
    <property type="match status" value="1"/>
</dbReference>
<evidence type="ECO:0000259" key="14">
    <source>
        <dbReference type="Pfam" id="PF00593"/>
    </source>
</evidence>
<evidence type="ECO:0000256" key="13">
    <source>
        <dbReference type="SAM" id="SignalP"/>
    </source>
</evidence>
<evidence type="ECO:0000256" key="7">
    <source>
        <dbReference type="ARBA" id="ARBA00023065"/>
    </source>
</evidence>
<keyword evidence="4" id="KW-0410">Iron transport</keyword>
<dbReference type="GO" id="GO:0006826">
    <property type="term" value="P:iron ion transport"/>
    <property type="evidence" value="ECO:0007669"/>
    <property type="project" value="UniProtKB-KW"/>
</dbReference>
<evidence type="ECO:0000256" key="2">
    <source>
        <dbReference type="ARBA" id="ARBA00022448"/>
    </source>
</evidence>
<accession>A0A501PRR7</accession>
<reference evidence="17" key="1">
    <citation type="submission" date="2019-06" db="EMBL/GenBank/DDBJ databases">
        <title>The complete genome of Emcibacter congregatus ZYLT.</title>
        <authorList>
            <person name="Zhao Z."/>
        </authorList>
    </citation>
    <scope>NUCLEOTIDE SEQUENCE [LARGE SCALE GENOMIC DNA]</scope>
    <source>
        <strain evidence="17">MCCC 1A06723</strain>
    </source>
</reference>
<comment type="subcellular location">
    <subcellularLocation>
        <location evidence="1 11">Cell outer membrane</location>
        <topology evidence="1 11">Multi-pass membrane protein</topology>
    </subcellularLocation>
</comment>
<organism evidence="16 17">
    <name type="scientific">Emcibacter nanhaiensis</name>
    <dbReference type="NCBI Taxonomy" id="1505037"/>
    <lineage>
        <taxon>Bacteria</taxon>
        <taxon>Pseudomonadati</taxon>
        <taxon>Pseudomonadota</taxon>
        <taxon>Alphaproteobacteria</taxon>
        <taxon>Emcibacterales</taxon>
        <taxon>Emcibacteraceae</taxon>
        <taxon>Emcibacter</taxon>
    </lineage>
</organism>
<feature type="signal peptide" evidence="13">
    <location>
        <begin position="1"/>
        <end position="28"/>
    </location>
</feature>
<dbReference type="InterPro" id="IPR036942">
    <property type="entry name" value="Beta-barrel_TonB_sf"/>
</dbReference>
<keyword evidence="16" id="KW-0675">Receptor</keyword>
<comment type="similarity">
    <text evidence="11 12">Belongs to the TonB-dependent receptor family.</text>
</comment>